<dbReference type="AlphaFoldDB" id="A0A6V8JW20"/>
<accession>A0A6V8JW20</accession>
<evidence type="ECO:0000313" key="5">
    <source>
        <dbReference type="EMBL" id="GFJ76822.1"/>
    </source>
</evidence>
<dbReference type="SUPFAM" id="SSF53335">
    <property type="entry name" value="S-adenosyl-L-methionine-dependent methyltransferases"/>
    <property type="match status" value="1"/>
</dbReference>
<dbReference type="InterPro" id="IPR041698">
    <property type="entry name" value="Methyltransf_25"/>
</dbReference>
<evidence type="ECO:0000313" key="6">
    <source>
        <dbReference type="Proteomes" id="UP000482800"/>
    </source>
</evidence>
<comment type="caution">
    <text evidence="5">The sequence shown here is derived from an EMBL/GenBank/DDBJ whole genome shotgun (WGS) entry which is preliminary data.</text>
</comment>
<sequence>MTTVEQPAERVDYGGYYGPLSQWYDMVYIGRGKDFTSEAKDVAAIIRARRPDATSLLDVGCGTGEHLLRWRTMFALVEGVDISPDMRAVAQAKVPDVRIHLGDMRDFDLGRTFDGICSLFSTIGYMTSTAELDAAIANLARHLTPGGVLVAEPWWFPEQFLDGYIGHDVVVREGATVARVVRTTMVDGTAHLEAHYAAADADGIRSFVHVQRFTLFEYTDYRDAFVRAGCDVEYLRDPGANMTSTGRGLFVGVKRG</sequence>
<dbReference type="Pfam" id="PF13649">
    <property type="entry name" value="Methyltransf_25"/>
    <property type="match status" value="1"/>
</dbReference>
<evidence type="ECO:0000259" key="4">
    <source>
        <dbReference type="Pfam" id="PF13649"/>
    </source>
</evidence>
<gene>
    <name evidence="5" type="ORF">Phou_010020</name>
</gene>
<dbReference type="EMBL" id="BLPF01000001">
    <property type="protein sequence ID" value="GFJ76822.1"/>
    <property type="molecule type" value="Genomic_DNA"/>
</dbReference>
<proteinExistence type="predicted"/>
<protein>
    <recommendedName>
        <fullName evidence="4">Methyltransferase domain-containing protein</fullName>
    </recommendedName>
</protein>
<keyword evidence="1" id="KW-0489">Methyltransferase</keyword>
<keyword evidence="2" id="KW-0808">Transferase</keyword>
<dbReference type="Gene3D" id="3.40.50.150">
    <property type="entry name" value="Vaccinia Virus protein VP39"/>
    <property type="match status" value="1"/>
</dbReference>
<name>A0A6V8JW20_9ACTN</name>
<evidence type="ECO:0000256" key="3">
    <source>
        <dbReference type="ARBA" id="ARBA00022691"/>
    </source>
</evidence>
<dbReference type="GO" id="GO:0032259">
    <property type="term" value="P:methylation"/>
    <property type="evidence" value="ECO:0007669"/>
    <property type="project" value="UniProtKB-KW"/>
</dbReference>
<organism evidence="5 6">
    <name type="scientific">Phytohabitans houttuyneae</name>
    <dbReference type="NCBI Taxonomy" id="1076126"/>
    <lineage>
        <taxon>Bacteria</taxon>
        <taxon>Bacillati</taxon>
        <taxon>Actinomycetota</taxon>
        <taxon>Actinomycetes</taxon>
        <taxon>Micromonosporales</taxon>
        <taxon>Micromonosporaceae</taxon>
    </lineage>
</organism>
<evidence type="ECO:0000256" key="2">
    <source>
        <dbReference type="ARBA" id="ARBA00022679"/>
    </source>
</evidence>
<dbReference type="PANTHER" id="PTHR43464">
    <property type="entry name" value="METHYLTRANSFERASE"/>
    <property type="match status" value="1"/>
</dbReference>
<reference evidence="5 6" key="2">
    <citation type="submission" date="2020-03" db="EMBL/GenBank/DDBJ databases">
        <authorList>
            <person name="Ichikawa N."/>
            <person name="Kimura A."/>
            <person name="Kitahashi Y."/>
            <person name="Uohara A."/>
        </authorList>
    </citation>
    <scope>NUCLEOTIDE SEQUENCE [LARGE SCALE GENOMIC DNA]</scope>
    <source>
        <strain evidence="5 6">NBRC 108639</strain>
    </source>
</reference>
<keyword evidence="3" id="KW-0949">S-adenosyl-L-methionine</keyword>
<dbReference type="InterPro" id="IPR029063">
    <property type="entry name" value="SAM-dependent_MTases_sf"/>
</dbReference>
<dbReference type="Gene3D" id="2.20.130.10">
    <property type="entry name" value="CAC2371-like domains"/>
    <property type="match status" value="1"/>
</dbReference>
<dbReference type="CDD" id="cd02440">
    <property type="entry name" value="AdoMet_MTases"/>
    <property type="match status" value="1"/>
</dbReference>
<dbReference type="GO" id="GO:0008168">
    <property type="term" value="F:methyltransferase activity"/>
    <property type="evidence" value="ECO:0007669"/>
    <property type="project" value="UniProtKB-KW"/>
</dbReference>
<dbReference type="RefSeq" id="WP_173053916.1">
    <property type="nucleotide sequence ID" value="NZ_BAABGO010000005.1"/>
</dbReference>
<keyword evidence="6" id="KW-1185">Reference proteome</keyword>
<reference evidence="5 6" key="1">
    <citation type="submission" date="2020-03" db="EMBL/GenBank/DDBJ databases">
        <title>Whole genome shotgun sequence of Phytohabitans houttuyneae NBRC 108639.</title>
        <authorList>
            <person name="Komaki H."/>
            <person name="Tamura T."/>
        </authorList>
    </citation>
    <scope>NUCLEOTIDE SEQUENCE [LARGE SCALE GENOMIC DNA]</scope>
    <source>
        <strain evidence="5 6">NBRC 108639</strain>
    </source>
</reference>
<dbReference type="Proteomes" id="UP000482800">
    <property type="component" value="Unassembled WGS sequence"/>
</dbReference>
<feature type="domain" description="Methyltransferase" evidence="4">
    <location>
        <begin position="57"/>
        <end position="147"/>
    </location>
</feature>
<dbReference type="PANTHER" id="PTHR43464:SF19">
    <property type="entry name" value="UBIQUINONE BIOSYNTHESIS O-METHYLTRANSFERASE, MITOCHONDRIAL"/>
    <property type="match status" value="1"/>
</dbReference>
<evidence type="ECO:0000256" key="1">
    <source>
        <dbReference type="ARBA" id="ARBA00022603"/>
    </source>
</evidence>